<gene>
    <name evidence="12" type="primary">LOC109478220</name>
</gene>
<proteinExistence type="inferred from homology"/>
<evidence type="ECO:0000313" key="12">
    <source>
        <dbReference type="RefSeq" id="XP_019635237.1"/>
    </source>
</evidence>
<evidence type="ECO:0000256" key="3">
    <source>
        <dbReference type="ARBA" id="ARBA00022989"/>
    </source>
</evidence>
<feature type="transmembrane region" description="Helical" evidence="9">
    <location>
        <begin position="116"/>
        <end position="141"/>
    </location>
</feature>
<dbReference type="PANTHER" id="PTHR45695">
    <property type="entry name" value="LEUCOKININ RECEPTOR-RELATED"/>
    <property type="match status" value="1"/>
</dbReference>
<accession>A0A6P4ZWB3</accession>
<keyword evidence="2 8" id="KW-0812">Transmembrane</keyword>
<evidence type="ECO:0000313" key="11">
    <source>
        <dbReference type="Proteomes" id="UP000515135"/>
    </source>
</evidence>
<evidence type="ECO:0000256" key="1">
    <source>
        <dbReference type="ARBA" id="ARBA00004141"/>
    </source>
</evidence>
<dbReference type="KEGG" id="bbel:109478220"/>
<dbReference type="InterPro" id="IPR017452">
    <property type="entry name" value="GPCR_Rhodpsn_7TM"/>
</dbReference>
<dbReference type="SUPFAM" id="SSF81321">
    <property type="entry name" value="Family A G protein-coupled receptor-like"/>
    <property type="match status" value="1"/>
</dbReference>
<sequence>MALFCMPFTFTEVMLQDWVFGDMMCPLVRFTQVLSVSVSIYILLAIGIDRYYAVVHPLKIRVTRSRAKMVVVVIWIVSTALASVQLVVSRTYDFFWDGIVYDRCDEIMWPTPKWQLVYTLSLLGVTYVIPLILLCGAYIGIGLKMWGRRAPGNSNRRWDQQHERDQEKDLVLFYISLVLSLLSGARGIKGEE</sequence>
<dbReference type="Proteomes" id="UP000515135">
    <property type="component" value="Unplaced"/>
</dbReference>
<evidence type="ECO:0000256" key="8">
    <source>
        <dbReference type="RuleBase" id="RU000688"/>
    </source>
</evidence>
<dbReference type="AlphaFoldDB" id="A0A6P4ZWB3"/>
<comment type="subcellular location">
    <subcellularLocation>
        <location evidence="1">Membrane</location>
        <topology evidence="1">Multi-pass membrane protein</topology>
    </subcellularLocation>
</comment>
<keyword evidence="3 9" id="KW-1133">Transmembrane helix</keyword>
<dbReference type="RefSeq" id="XP_019635237.1">
    <property type="nucleotide sequence ID" value="XM_019779678.1"/>
</dbReference>
<keyword evidence="11" id="KW-1185">Reference proteome</keyword>
<protein>
    <submittedName>
        <fullName evidence="12">Neuropeptide Y receptor-like</fullName>
    </submittedName>
</protein>
<dbReference type="PRINTS" id="PR00237">
    <property type="entry name" value="GPCRRHODOPSN"/>
</dbReference>
<comment type="similarity">
    <text evidence="8">Belongs to the G-protein coupled receptor 1 family.</text>
</comment>
<dbReference type="GO" id="GO:0005886">
    <property type="term" value="C:plasma membrane"/>
    <property type="evidence" value="ECO:0007669"/>
    <property type="project" value="TreeGrafter"/>
</dbReference>
<name>A0A6P4ZWB3_BRABE</name>
<dbReference type="OrthoDB" id="5981855at2759"/>
<evidence type="ECO:0000256" key="9">
    <source>
        <dbReference type="SAM" id="Phobius"/>
    </source>
</evidence>
<feature type="transmembrane region" description="Helical" evidence="9">
    <location>
        <begin position="27"/>
        <end position="48"/>
    </location>
</feature>
<dbReference type="PROSITE" id="PS50262">
    <property type="entry name" value="G_PROTEIN_RECEP_F1_2"/>
    <property type="match status" value="1"/>
</dbReference>
<evidence type="ECO:0000256" key="2">
    <source>
        <dbReference type="ARBA" id="ARBA00022692"/>
    </source>
</evidence>
<dbReference type="PANTHER" id="PTHR45695:SF9">
    <property type="entry name" value="LEUCOKININ RECEPTOR"/>
    <property type="match status" value="1"/>
</dbReference>
<evidence type="ECO:0000256" key="4">
    <source>
        <dbReference type="ARBA" id="ARBA00023040"/>
    </source>
</evidence>
<keyword evidence="6 8" id="KW-0675">Receptor</keyword>
<feature type="transmembrane region" description="Helical" evidence="9">
    <location>
        <begin position="69"/>
        <end position="88"/>
    </location>
</feature>
<dbReference type="InterPro" id="IPR000276">
    <property type="entry name" value="GPCR_Rhodpsn"/>
</dbReference>
<dbReference type="Gene3D" id="1.20.1070.10">
    <property type="entry name" value="Rhodopsin 7-helix transmembrane proteins"/>
    <property type="match status" value="1"/>
</dbReference>
<dbReference type="GO" id="GO:0004930">
    <property type="term" value="F:G protein-coupled receptor activity"/>
    <property type="evidence" value="ECO:0007669"/>
    <property type="project" value="UniProtKB-KW"/>
</dbReference>
<keyword evidence="4 8" id="KW-0297">G-protein coupled receptor</keyword>
<evidence type="ECO:0000256" key="5">
    <source>
        <dbReference type="ARBA" id="ARBA00023136"/>
    </source>
</evidence>
<reference evidence="12" key="1">
    <citation type="submission" date="2025-08" db="UniProtKB">
        <authorList>
            <consortium name="RefSeq"/>
        </authorList>
    </citation>
    <scope>IDENTIFICATION</scope>
    <source>
        <tissue evidence="12">Gonad</tissue>
    </source>
</reference>
<keyword evidence="7 8" id="KW-0807">Transducer</keyword>
<dbReference type="GeneID" id="109478220"/>
<evidence type="ECO:0000259" key="10">
    <source>
        <dbReference type="PROSITE" id="PS50262"/>
    </source>
</evidence>
<evidence type="ECO:0000256" key="7">
    <source>
        <dbReference type="ARBA" id="ARBA00023224"/>
    </source>
</evidence>
<organism evidence="11 12">
    <name type="scientific">Branchiostoma belcheri</name>
    <name type="common">Amphioxus</name>
    <dbReference type="NCBI Taxonomy" id="7741"/>
    <lineage>
        <taxon>Eukaryota</taxon>
        <taxon>Metazoa</taxon>
        <taxon>Chordata</taxon>
        <taxon>Cephalochordata</taxon>
        <taxon>Leptocardii</taxon>
        <taxon>Amphioxiformes</taxon>
        <taxon>Branchiostomatidae</taxon>
        <taxon>Branchiostoma</taxon>
    </lineage>
</organism>
<feature type="transmembrane region" description="Helical" evidence="9">
    <location>
        <begin position="170"/>
        <end position="188"/>
    </location>
</feature>
<keyword evidence="5 9" id="KW-0472">Membrane</keyword>
<dbReference type="PROSITE" id="PS00237">
    <property type="entry name" value="G_PROTEIN_RECEP_F1_1"/>
    <property type="match status" value="1"/>
</dbReference>
<evidence type="ECO:0000256" key="6">
    <source>
        <dbReference type="ARBA" id="ARBA00023170"/>
    </source>
</evidence>
<dbReference type="Pfam" id="PF00001">
    <property type="entry name" value="7tm_1"/>
    <property type="match status" value="1"/>
</dbReference>
<feature type="domain" description="G-protein coupled receptors family 1 profile" evidence="10">
    <location>
        <begin position="1"/>
        <end position="192"/>
    </location>
</feature>